<sequence length="625" mass="70851">MKQTLHFQPLHCICRNMLFGLMMLCMGMQPLFAQSEQVLLRDDFNGNVLGTNWNADETWSVLNGAAYNPFDAGSLITAEKHNAESYVIETAAMGLNGSYWREFRLIFGQADATEQKAYVLSYSPDTGGQLVLGLATDNVYHPKVLDEISIYPELTKTQWYKFKIAHYKSGLIQVFLNRGAGYRSKPDLETIDITFKQLGHFGWMVSTQTAGDQFYVDWIEVRVPQGIKPPVPEKTEEDNLITQVSNAREIPYQVTKMRTGSIMYTDRDYRITSAPSYLQGASFIQMANQDKNETQTAWLTTFIKKSAIVYIAYDKRAAALPSWLRSWHKTGDLIRTTDPGSNEMEIYSKSVDYWHQYPRPFILGANMEAPAEGSRMNYLVFAVAQPEIRNQEAEEAKLYGAQPARDHNGYSGKSYVDFINPKHDYIEWTIRTELPGTYTLGFQFSNGSNGARSMRLTADNELVEITTFIPTNSWNNWAFYSGAKVYLQPGTHKIRLTAIGDSGPNIDYLSVSFRSEYPELPRANSLARNGEKEPETIYSKADYPAVAYPNPFQQSTTIAYELPETTIVNLTVYTIHGQKQAVLVDQIQSAGTYRIEFNGHHLAAGTYIYHLKQGNTFRFGKIVKQ</sequence>
<accession>A0A5R9KCB4</accession>
<organism evidence="3 4">
    <name type="scientific">Dyadobacter sediminis</name>
    <dbReference type="NCBI Taxonomy" id="1493691"/>
    <lineage>
        <taxon>Bacteria</taxon>
        <taxon>Pseudomonadati</taxon>
        <taxon>Bacteroidota</taxon>
        <taxon>Cytophagia</taxon>
        <taxon>Cytophagales</taxon>
        <taxon>Spirosomataceae</taxon>
        <taxon>Dyadobacter</taxon>
    </lineage>
</organism>
<comment type="caution">
    <text evidence="3">The sequence shown here is derived from an EMBL/GenBank/DDBJ whole genome shotgun (WGS) entry which is preliminary data.</text>
</comment>
<evidence type="ECO:0000313" key="4">
    <source>
        <dbReference type="Proteomes" id="UP000309788"/>
    </source>
</evidence>
<evidence type="ECO:0000256" key="1">
    <source>
        <dbReference type="SAM" id="SignalP"/>
    </source>
</evidence>
<dbReference type="Gene3D" id="2.60.120.260">
    <property type="entry name" value="Galactose-binding domain-like"/>
    <property type="match status" value="1"/>
</dbReference>
<dbReference type="InterPro" id="IPR008979">
    <property type="entry name" value="Galactose-bd-like_sf"/>
</dbReference>
<keyword evidence="1" id="KW-0732">Signal</keyword>
<dbReference type="EMBL" id="VCEI01000025">
    <property type="protein sequence ID" value="TLU92398.1"/>
    <property type="molecule type" value="Genomic_DNA"/>
</dbReference>
<dbReference type="SUPFAM" id="SSF49785">
    <property type="entry name" value="Galactose-binding domain-like"/>
    <property type="match status" value="1"/>
</dbReference>
<dbReference type="Pfam" id="PF18962">
    <property type="entry name" value="Por_Secre_tail"/>
    <property type="match status" value="1"/>
</dbReference>
<dbReference type="PROSITE" id="PS51175">
    <property type="entry name" value="CBM6"/>
    <property type="match status" value="1"/>
</dbReference>
<reference evidence="3 4" key="1">
    <citation type="submission" date="2019-05" db="EMBL/GenBank/DDBJ databases">
        <authorList>
            <person name="Qu J.-H."/>
        </authorList>
    </citation>
    <scope>NUCLEOTIDE SEQUENCE [LARGE SCALE GENOMIC DNA]</scope>
    <source>
        <strain evidence="3 4">Z12</strain>
    </source>
</reference>
<feature type="chain" id="PRO_5024348396" evidence="1">
    <location>
        <begin position="34"/>
        <end position="625"/>
    </location>
</feature>
<protein>
    <submittedName>
        <fullName evidence="3">T9SS type A sorting domain-containing protein</fullName>
    </submittedName>
</protein>
<dbReference type="OrthoDB" id="953420at2"/>
<evidence type="ECO:0000313" key="3">
    <source>
        <dbReference type="EMBL" id="TLU92398.1"/>
    </source>
</evidence>
<dbReference type="Proteomes" id="UP000309788">
    <property type="component" value="Unassembled WGS sequence"/>
</dbReference>
<dbReference type="Pfam" id="PF03422">
    <property type="entry name" value="CBM_6"/>
    <property type="match status" value="1"/>
</dbReference>
<name>A0A5R9KCB4_9BACT</name>
<gene>
    <name evidence="3" type="ORF">FEM55_16890</name>
</gene>
<keyword evidence="4" id="KW-1185">Reference proteome</keyword>
<dbReference type="AlphaFoldDB" id="A0A5R9KCB4"/>
<feature type="signal peptide" evidence="1">
    <location>
        <begin position="1"/>
        <end position="33"/>
    </location>
</feature>
<dbReference type="InterPro" id="IPR026444">
    <property type="entry name" value="Secre_tail"/>
</dbReference>
<dbReference type="RefSeq" id="WP_138282506.1">
    <property type="nucleotide sequence ID" value="NZ_BMGE01000003.1"/>
</dbReference>
<evidence type="ECO:0000259" key="2">
    <source>
        <dbReference type="PROSITE" id="PS51175"/>
    </source>
</evidence>
<feature type="domain" description="CBM6" evidence="2">
    <location>
        <begin position="388"/>
        <end position="512"/>
    </location>
</feature>
<dbReference type="Gene3D" id="2.60.40.4070">
    <property type="match status" value="1"/>
</dbReference>
<dbReference type="InterPro" id="IPR005084">
    <property type="entry name" value="CBM6"/>
</dbReference>
<dbReference type="NCBIfam" id="TIGR04183">
    <property type="entry name" value="Por_Secre_tail"/>
    <property type="match status" value="1"/>
</dbReference>
<proteinExistence type="predicted"/>
<dbReference type="GO" id="GO:0030246">
    <property type="term" value="F:carbohydrate binding"/>
    <property type="evidence" value="ECO:0007669"/>
    <property type="project" value="InterPro"/>
</dbReference>